<feature type="compositionally biased region" description="Polar residues" evidence="1">
    <location>
        <begin position="262"/>
        <end position="271"/>
    </location>
</feature>
<feature type="region of interest" description="Disordered" evidence="1">
    <location>
        <begin position="262"/>
        <end position="300"/>
    </location>
</feature>
<feature type="signal peptide" evidence="2">
    <location>
        <begin position="1"/>
        <end position="33"/>
    </location>
</feature>
<comment type="caution">
    <text evidence="3">The sequence shown here is derived from an EMBL/GenBank/DDBJ whole genome shotgun (WGS) entry which is preliminary data.</text>
</comment>
<gene>
    <name evidence="3" type="ORF">AK812_SmicGene26033</name>
</gene>
<evidence type="ECO:0000256" key="2">
    <source>
        <dbReference type="SAM" id="SignalP"/>
    </source>
</evidence>
<feature type="region of interest" description="Disordered" evidence="1">
    <location>
        <begin position="70"/>
        <end position="100"/>
    </location>
</feature>
<feature type="compositionally biased region" description="Polar residues" evidence="1">
    <location>
        <begin position="70"/>
        <end position="81"/>
    </location>
</feature>
<dbReference type="EMBL" id="LSRX01000632">
    <property type="protein sequence ID" value="OLP92185.1"/>
    <property type="molecule type" value="Genomic_DNA"/>
</dbReference>
<keyword evidence="4" id="KW-1185">Reference proteome</keyword>
<evidence type="ECO:0000313" key="3">
    <source>
        <dbReference type="EMBL" id="OLP92185.1"/>
    </source>
</evidence>
<dbReference type="AlphaFoldDB" id="A0A1Q9DAM1"/>
<organism evidence="3 4">
    <name type="scientific">Symbiodinium microadriaticum</name>
    <name type="common">Dinoflagellate</name>
    <name type="synonym">Zooxanthella microadriatica</name>
    <dbReference type="NCBI Taxonomy" id="2951"/>
    <lineage>
        <taxon>Eukaryota</taxon>
        <taxon>Sar</taxon>
        <taxon>Alveolata</taxon>
        <taxon>Dinophyceae</taxon>
        <taxon>Suessiales</taxon>
        <taxon>Symbiodiniaceae</taxon>
        <taxon>Symbiodinium</taxon>
    </lineage>
</organism>
<accession>A0A1Q9DAM1</accession>
<proteinExistence type="predicted"/>
<keyword evidence="2" id="KW-0732">Signal</keyword>
<evidence type="ECO:0000256" key="1">
    <source>
        <dbReference type="SAM" id="MobiDB-lite"/>
    </source>
</evidence>
<dbReference type="OrthoDB" id="10280366at2759"/>
<name>A0A1Q9DAM1_SYMMI</name>
<dbReference type="Proteomes" id="UP000186817">
    <property type="component" value="Unassembled WGS sequence"/>
</dbReference>
<evidence type="ECO:0000313" key="4">
    <source>
        <dbReference type="Proteomes" id="UP000186817"/>
    </source>
</evidence>
<protein>
    <submittedName>
        <fullName evidence="3">Uncharacterized protein</fullName>
    </submittedName>
</protein>
<sequence length="300" mass="32592">MAEAGAFKRGVGGARRLALGLALLDWMTVTVQEDSSLKAEKGHGGSGRPAAIAHLQSTVAAQRESQRSLQGAFTQTHLSSRSARRTRQCPQPSWYSEPRDRGLALVEDPLEGHRLQVQVRLTGSLPCLPLLSSAQQLTPSKAASHVKKGLGNLFIFGGAGLQICAAEEAQAVEGWEGCEGTDSRNLMDSFLKAPVAFAKSSEQRGLVPQKRKAHSGTVRMRRAQRFWALRCENQDPDLRFYVNSLRERLTQRFHLEDVKVSLETSTATASEGTPKKGRGRGETETASMSQRVSDLGANAT</sequence>
<reference evidence="3 4" key="1">
    <citation type="submission" date="2016-02" db="EMBL/GenBank/DDBJ databases">
        <title>Genome analysis of coral dinoflagellate symbionts highlights evolutionary adaptations to a symbiotic lifestyle.</title>
        <authorList>
            <person name="Aranda M."/>
            <person name="Li Y."/>
            <person name="Liew Y.J."/>
            <person name="Baumgarten S."/>
            <person name="Simakov O."/>
            <person name="Wilson M."/>
            <person name="Piel J."/>
            <person name="Ashoor H."/>
            <person name="Bougouffa S."/>
            <person name="Bajic V.B."/>
            <person name="Ryu T."/>
            <person name="Ravasi T."/>
            <person name="Bayer T."/>
            <person name="Micklem G."/>
            <person name="Kim H."/>
            <person name="Bhak J."/>
            <person name="Lajeunesse T.C."/>
            <person name="Voolstra C.R."/>
        </authorList>
    </citation>
    <scope>NUCLEOTIDE SEQUENCE [LARGE SCALE GENOMIC DNA]</scope>
    <source>
        <strain evidence="3 4">CCMP2467</strain>
    </source>
</reference>
<feature type="chain" id="PRO_5043769553" evidence="2">
    <location>
        <begin position="34"/>
        <end position="300"/>
    </location>
</feature>